<name>W3WMS4_PESFW</name>
<sequence length="518" mass="56642">MVQITPKPEGDNNNFEDPGSRRPHEIYTPSIEDLEVGQPPILNVDDATKPDPHLVTWNGADDPENPKNWSRKDKWVMTVLISTYNFISPVSSTMVAPALATLGADLHMQSEIEIEMALSIFVLAYAIGPLFFGPLSEVYGRSRIVQLSNIWFLAWNLGCGFAQNSAEFFVFRFLAGIGGSAPLAIGAGILGQVDCWSPAERAKAVGIYMLTPILGPVVGPIAGGFIAQKSTWRWVFWSVSIVAAFVQICGLVWLKETHGPTLLKRKREKLVMETGNTELHVGDDDNKVLSSALGSALARPARMLATQPIVQLVALYMAYCFGITYLITVTFPVVWSEVYGENLGIGGLNFISIGVGSILGVFINVQFIDRLYRHLKKKNNDVALPEFRVPAIIIGSAMVPVGLFWYGWSVQGRVHWIMPNIGVAILTIGTMICLQNMQGYIIDAYTKLAASCTAAIVVLRSLAGFGFPLFAPYLYERLGYGWGSSLLAFISIGIGIPAPILFYIWGAKLRAKSKFATG</sequence>
<accession>W3WMS4</accession>
<dbReference type="OMA" id="WCFYVVS"/>
<feature type="transmembrane region" description="Helical" evidence="6">
    <location>
        <begin position="482"/>
        <end position="505"/>
    </location>
</feature>
<dbReference type="GO" id="GO:0022857">
    <property type="term" value="F:transmembrane transporter activity"/>
    <property type="evidence" value="ECO:0007669"/>
    <property type="project" value="InterPro"/>
</dbReference>
<dbReference type="InterPro" id="IPR036259">
    <property type="entry name" value="MFS_trans_sf"/>
</dbReference>
<dbReference type="AlphaFoldDB" id="W3WMS4"/>
<protein>
    <recommendedName>
        <fullName evidence="7">Major facilitator superfamily (MFS) profile domain-containing protein</fullName>
    </recommendedName>
</protein>
<keyword evidence="9" id="KW-1185">Reference proteome</keyword>
<dbReference type="PROSITE" id="PS50850">
    <property type="entry name" value="MFS"/>
    <property type="match status" value="1"/>
</dbReference>
<dbReference type="HOGENOM" id="CLU_008455_1_3_1"/>
<feature type="transmembrane region" description="Helical" evidence="6">
    <location>
        <begin position="75"/>
        <end position="100"/>
    </location>
</feature>
<dbReference type="SUPFAM" id="SSF103473">
    <property type="entry name" value="MFS general substrate transporter"/>
    <property type="match status" value="1"/>
</dbReference>
<evidence type="ECO:0000313" key="8">
    <source>
        <dbReference type="EMBL" id="ETS75069.1"/>
    </source>
</evidence>
<dbReference type="RefSeq" id="XP_007840325.1">
    <property type="nucleotide sequence ID" value="XM_007842134.1"/>
</dbReference>
<feature type="transmembrane region" description="Helical" evidence="6">
    <location>
        <begin position="205"/>
        <end position="228"/>
    </location>
</feature>
<keyword evidence="2 6" id="KW-0812">Transmembrane</keyword>
<feature type="transmembrane region" description="Helical" evidence="6">
    <location>
        <begin position="448"/>
        <end position="470"/>
    </location>
</feature>
<evidence type="ECO:0000256" key="3">
    <source>
        <dbReference type="ARBA" id="ARBA00022989"/>
    </source>
</evidence>
<evidence type="ECO:0000256" key="1">
    <source>
        <dbReference type="ARBA" id="ARBA00004141"/>
    </source>
</evidence>
<dbReference type="GeneID" id="19278566"/>
<evidence type="ECO:0000313" key="9">
    <source>
        <dbReference type="Proteomes" id="UP000030651"/>
    </source>
</evidence>
<dbReference type="InterPro" id="IPR011701">
    <property type="entry name" value="MFS"/>
</dbReference>
<dbReference type="GO" id="GO:0016020">
    <property type="term" value="C:membrane"/>
    <property type="evidence" value="ECO:0007669"/>
    <property type="project" value="UniProtKB-SubCell"/>
</dbReference>
<dbReference type="FunFam" id="1.20.1250.20:FF:000011">
    <property type="entry name" value="MFS multidrug transporter, putative"/>
    <property type="match status" value="1"/>
</dbReference>
<dbReference type="Proteomes" id="UP000030651">
    <property type="component" value="Unassembled WGS sequence"/>
</dbReference>
<reference evidence="9" key="1">
    <citation type="journal article" date="2015" name="BMC Genomics">
        <title>Genomic and transcriptomic analysis of the endophytic fungus Pestalotiopsis fici reveals its lifestyle and high potential for synthesis of natural products.</title>
        <authorList>
            <person name="Wang X."/>
            <person name="Zhang X."/>
            <person name="Liu L."/>
            <person name="Xiang M."/>
            <person name="Wang W."/>
            <person name="Sun X."/>
            <person name="Che Y."/>
            <person name="Guo L."/>
            <person name="Liu G."/>
            <person name="Guo L."/>
            <person name="Wang C."/>
            <person name="Yin W.B."/>
            <person name="Stadler M."/>
            <person name="Zhang X."/>
            <person name="Liu X."/>
        </authorList>
    </citation>
    <scope>NUCLEOTIDE SEQUENCE [LARGE SCALE GENOMIC DNA]</scope>
    <source>
        <strain evidence="9">W106-1 / CGMCC3.15140</strain>
    </source>
</reference>
<feature type="domain" description="Major facilitator superfamily (MFS) profile" evidence="7">
    <location>
        <begin position="77"/>
        <end position="510"/>
    </location>
</feature>
<feature type="transmembrane region" description="Helical" evidence="6">
    <location>
        <begin position="112"/>
        <end position="132"/>
    </location>
</feature>
<evidence type="ECO:0000259" key="7">
    <source>
        <dbReference type="PROSITE" id="PS50850"/>
    </source>
</evidence>
<dbReference type="InterPro" id="IPR020846">
    <property type="entry name" value="MFS_dom"/>
</dbReference>
<gene>
    <name evidence="8" type="ORF">PFICI_13553</name>
</gene>
<dbReference type="Gene3D" id="1.20.1250.20">
    <property type="entry name" value="MFS general substrate transporter like domains"/>
    <property type="match status" value="1"/>
</dbReference>
<feature type="transmembrane region" description="Helical" evidence="6">
    <location>
        <begin position="389"/>
        <end position="408"/>
    </location>
</feature>
<evidence type="ECO:0000256" key="4">
    <source>
        <dbReference type="ARBA" id="ARBA00023136"/>
    </source>
</evidence>
<organism evidence="8 9">
    <name type="scientific">Pestalotiopsis fici (strain W106-1 / CGMCC3.15140)</name>
    <dbReference type="NCBI Taxonomy" id="1229662"/>
    <lineage>
        <taxon>Eukaryota</taxon>
        <taxon>Fungi</taxon>
        <taxon>Dikarya</taxon>
        <taxon>Ascomycota</taxon>
        <taxon>Pezizomycotina</taxon>
        <taxon>Sordariomycetes</taxon>
        <taxon>Xylariomycetidae</taxon>
        <taxon>Amphisphaeriales</taxon>
        <taxon>Sporocadaceae</taxon>
        <taxon>Pestalotiopsis</taxon>
    </lineage>
</organism>
<feature type="region of interest" description="Disordered" evidence="5">
    <location>
        <begin position="1"/>
        <end position="26"/>
    </location>
</feature>
<dbReference type="KEGG" id="pfy:PFICI_13553"/>
<dbReference type="PANTHER" id="PTHR23502">
    <property type="entry name" value="MAJOR FACILITATOR SUPERFAMILY"/>
    <property type="match status" value="1"/>
</dbReference>
<comment type="subcellular location">
    <subcellularLocation>
        <location evidence="1">Membrane</location>
        <topology evidence="1">Multi-pass membrane protein</topology>
    </subcellularLocation>
</comment>
<feature type="transmembrane region" description="Helical" evidence="6">
    <location>
        <begin position="169"/>
        <end position="193"/>
    </location>
</feature>
<keyword evidence="3 6" id="KW-1133">Transmembrane helix</keyword>
<dbReference type="PANTHER" id="PTHR23502:SF143">
    <property type="entry name" value="MULTIDRUG TRANSPORTER, PUTATIVE (AFU_ORTHOLOGUE AFUA_7G04900)-RELATED"/>
    <property type="match status" value="1"/>
</dbReference>
<evidence type="ECO:0000256" key="2">
    <source>
        <dbReference type="ARBA" id="ARBA00022692"/>
    </source>
</evidence>
<feature type="transmembrane region" description="Helical" evidence="6">
    <location>
        <begin position="309"/>
        <end position="335"/>
    </location>
</feature>
<dbReference type="EMBL" id="KI912119">
    <property type="protein sequence ID" value="ETS75069.1"/>
    <property type="molecule type" value="Genomic_DNA"/>
</dbReference>
<feature type="transmembrane region" description="Helical" evidence="6">
    <location>
        <begin position="144"/>
        <end position="163"/>
    </location>
</feature>
<dbReference type="eggNOG" id="KOG0255">
    <property type="taxonomic scope" value="Eukaryota"/>
</dbReference>
<feature type="transmembrane region" description="Helical" evidence="6">
    <location>
        <begin position="234"/>
        <end position="254"/>
    </location>
</feature>
<dbReference type="InParanoid" id="W3WMS4"/>
<dbReference type="OrthoDB" id="6770063at2759"/>
<feature type="transmembrane region" description="Helical" evidence="6">
    <location>
        <begin position="414"/>
        <end position="436"/>
    </location>
</feature>
<dbReference type="Pfam" id="PF07690">
    <property type="entry name" value="MFS_1"/>
    <property type="match status" value="1"/>
</dbReference>
<evidence type="ECO:0000256" key="5">
    <source>
        <dbReference type="SAM" id="MobiDB-lite"/>
    </source>
</evidence>
<feature type="transmembrane region" description="Helical" evidence="6">
    <location>
        <begin position="347"/>
        <end position="368"/>
    </location>
</feature>
<dbReference type="CDD" id="cd17323">
    <property type="entry name" value="MFS_Tpo1_MDR_like"/>
    <property type="match status" value="1"/>
</dbReference>
<proteinExistence type="predicted"/>
<evidence type="ECO:0000256" key="6">
    <source>
        <dbReference type="SAM" id="Phobius"/>
    </source>
</evidence>
<keyword evidence="4 6" id="KW-0472">Membrane</keyword>